<dbReference type="Gene3D" id="2.60.40.2070">
    <property type="match status" value="1"/>
</dbReference>
<dbReference type="PANTHER" id="PTHR30451">
    <property type="entry name" value="OUTER MEMBRANE USHER PROTEIN"/>
    <property type="match status" value="1"/>
</dbReference>
<dbReference type="Gene3D" id="3.10.20.410">
    <property type="match status" value="1"/>
</dbReference>
<keyword evidence="7 9" id="KW-0472">Membrane</keyword>
<geneLocation type="plasmid" evidence="14">
    <name>prhbstw-00938_2</name>
</geneLocation>
<dbReference type="FunFam" id="2.60.40.2610:FF:000001">
    <property type="entry name" value="Outer membrane fimbrial usher protein"/>
    <property type="match status" value="1"/>
</dbReference>
<keyword evidence="8 9" id="KW-0998">Cell outer membrane</keyword>
<keyword evidence="6 10" id="KW-0732">Signal</keyword>
<name>A0AAP9R2E9_KLEAE</name>
<dbReference type="InterPro" id="IPR037224">
    <property type="entry name" value="PapC_N_sf"/>
</dbReference>
<dbReference type="Pfam" id="PF13954">
    <property type="entry name" value="PapC_N"/>
    <property type="match status" value="1"/>
</dbReference>
<dbReference type="InterPro" id="IPR000015">
    <property type="entry name" value="Fimb_usher"/>
</dbReference>
<dbReference type="InterPro" id="IPR025949">
    <property type="entry name" value="PapC-like_C"/>
</dbReference>
<evidence type="ECO:0000256" key="6">
    <source>
        <dbReference type="ARBA" id="ARBA00022729"/>
    </source>
</evidence>
<evidence type="ECO:0000256" key="4">
    <source>
        <dbReference type="ARBA" id="ARBA00022452"/>
    </source>
</evidence>
<dbReference type="Pfam" id="PF13953">
    <property type="entry name" value="PapC_C"/>
    <property type="match status" value="1"/>
</dbReference>
<keyword evidence="13" id="KW-0614">Plasmid</keyword>
<comment type="similarity">
    <text evidence="2 9">Belongs to the fimbrial export usher family.</text>
</comment>
<proteinExistence type="inferred from homology"/>
<evidence type="ECO:0000256" key="8">
    <source>
        <dbReference type="ARBA" id="ARBA00023237"/>
    </source>
</evidence>
<evidence type="ECO:0000256" key="9">
    <source>
        <dbReference type="RuleBase" id="RU003884"/>
    </source>
</evidence>
<evidence type="ECO:0000256" key="3">
    <source>
        <dbReference type="ARBA" id="ARBA00022448"/>
    </source>
</evidence>
<feature type="signal peptide" evidence="10">
    <location>
        <begin position="1"/>
        <end position="26"/>
    </location>
</feature>
<keyword evidence="4" id="KW-1134">Transmembrane beta strand</keyword>
<sequence length="880" mass="94850">MMNNIFSHLPSAGKLSPLMIAMLALAGPVRAETQAKPAGATGSDAPQDIATNVQFDASFLQLQDSQAVDLSRYANGSSITPGTYTAEVYVNGSNLGNAEVEVRERPDKSTFPCLSEEIIRQIPFRYDHLPKGFLEKARQCGDIKQLLEGADARFDSNEMRLNLKLPQLYVSDTDRGSVSPQLWDSGIPAAILGYNMNGYQSTVNGTTSQSFYTGINAGLNIGAWYFRHNGSFNWDDRNGKHYDDINTYVQRDVPALKARILGGEANTRGDVFDTLPFTGVELSTDERMLPDSQRGYAPNIRGIARTAARVTVRQSGQIIYQTTVAPGPFLIDDLYPTGYGGDLDVTVDEADGSRQTFSVPYASVVEQLRPGAVRFELVGGNIRSDNLDDNIALYQGTVRYGISNLFTGYAGTQLSQNYYSILLGMAVGTRIGSFSFDATQARMHLYDQEDKASPGQSYRLSYSKTISETQTNLSVAAYRFSTSGFMDFMTAQETRQALADGMNEDSVSRERNRFNITANQGLPGNWGQVYISSSIQDYWNKGGSDKQYQIGYNNSYNDISYGISAGRTYGVEGHEDNVLLTVSLPLGNRNSNNRPQLQMQVNHDSSGRTGEQATLSGTAGADHQFSYSATAMNANQGMGTSGSLNAQYRSSYTNLSASVSGGQDYHSESLGASGSLVAHSGGVTLSPYTSDTFALVEAKGATGAEVSGYPGIHIDHFGYALVPYLDPYQMNNITIDPKGASDDVEMVSTEKKVAPYFGAVVKVKYGTKTGTPMLIDATYEGNPVPFGAQVLDEDGRSVGTAGQGGQIYARVEKDHGALTVRWGEGAAQRCQLNYRLMPTGEKQQAKALQTFALTCTPVASGDSGGAKLLAMQSGSAGTGS</sequence>
<dbReference type="FunFam" id="2.60.40.3110:FF:000001">
    <property type="entry name" value="Putative fimbrial outer membrane usher"/>
    <property type="match status" value="1"/>
</dbReference>
<dbReference type="InterPro" id="IPR043142">
    <property type="entry name" value="PapC-like_C_sf"/>
</dbReference>
<reference evidence="14" key="1">
    <citation type="submission" date="2020-06" db="EMBL/GenBank/DDBJ databases">
        <title>REHAB project genomes.</title>
        <authorList>
            <person name="Shaw L.P."/>
        </authorList>
    </citation>
    <scope>NUCLEOTIDE SEQUENCE [LARGE SCALE GENOMIC DNA]</scope>
    <source>
        <strain evidence="14">RHBSTW-00938</strain>
        <plasmid evidence="14">prhbstw-00938_2</plasmid>
    </source>
</reference>
<evidence type="ECO:0000256" key="2">
    <source>
        <dbReference type="ARBA" id="ARBA00008064"/>
    </source>
</evidence>
<comment type="subcellular location">
    <subcellularLocation>
        <location evidence="1 9">Cell outer membrane</location>
        <topology evidence="1 9">Multi-pass membrane protein</topology>
    </subcellularLocation>
</comment>
<evidence type="ECO:0000256" key="10">
    <source>
        <dbReference type="SAM" id="SignalP"/>
    </source>
</evidence>
<dbReference type="GO" id="GO:0015473">
    <property type="term" value="F:fimbrial usher porin activity"/>
    <property type="evidence" value="ECO:0007669"/>
    <property type="project" value="InterPro"/>
</dbReference>
<dbReference type="PANTHER" id="PTHR30451:SF20">
    <property type="entry name" value="FIMBRIAE USHER"/>
    <property type="match status" value="1"/>
</dbReference>
<evidence type="ECO:0000256" key="1">
    <source>
        <dbReference type="ARBA" id="ARBA00004571"/>
    </source>
</evidence>
<dbReference type="Proteomes" id="UP000514462">
    <property type="component" value="Plasmid pRHBSTW-00938_2"/>
</dbReference>
<dbReference type="GO" id="GO:0009297">
    <property type="term" value="P:pilus assembly"/>
    <property type="evidence" value="ECO:0007669"/>
    <property type="project" value="InterPro"/>
</dbReference>
<dbReference type="GO" id="GO:0009279">
    <property type="term" value="C:cell outer membrane"/>
    <property type="evidence" value="ECO:0007669"/>
    <property type="project" value="UniProtKB-SubCell"/>
</dbReference>
<dbReference type="EMBL" id="CP055905">
    <property type="protein sequence ID" value="QMR42824.1"/>
    <property type="molecule type" value="Genomic_DNA"/>
</dbReference>
<dbReference type="Gene3D" id="2.60.40.3110">
    <property type="match status" value="1"/>
</dbReference>
<keyword evidence="3 9" id="KW-0813">Transport</keyword>
<dbReference type="Pfam" id="PF00577">
    <property type="entry name" value="Usher"/>
    <property type="match status" value="1"/>
</dbReference>
<dbReference type="InterPro" id="IPR042186">
    <property type="entry name" value="FimD_plug_dom"/>
</dbReference>
<dbReference type="InterPro" id="IPR018030">
    <property type="entry name" value="Fimbrial_membr_usher_CS"/>
</dbReference>
<gene>
    <name evidence="13" type="ORF">HV331_25170</name>
</gene>
<protein>
    <submittedName>
        <fullName evidence="13">Fimbrial biogenesis outer membrane usher protein</fullName>
    </submittedName>
</protein>
<dbReference type="AlphaFoldDB" id="A0AAP9R2E9"/>
<evidence type="ECO:0000256" key="7">
    <source>
        <dbReference type="ARBA" id="ARBA00023136"/>
    </source>
</evidence>
<organism evidence="13 14">
    <name type="scientific">Klebsiella aerogenes</name>
    <name type="common">Enterobacter aerogenes</name>
    <dbReference type="NCBI Taxonomy" id="548"/>
    <lineage>
        <taxon>Bacteria</taxon>
        <taxon>Pseudomonadati</taxon>
        <taxon>Pseudomonadota</taxon>
        <taxon>Gammaproteobacteria</taxon>
        <taxon>Enterobacterales</taxon>
        <taxon>Enterobacteriaceae</taxon>
        <taxon>Klebsiella/Raoultella group</taxon>
        <taxon>Klebsiella</taxon>
    </lineage>
</organism>
<evidence type="ECO:0000259" key="11">
    <source>
        <dbReference type="Pfam" id="PF13953"/>
    </source>
</evidence>
<feature type="domain" description="PapC-like C-terminal" evidence="11">
    <location>
        <begin position="774"/>
        <end position="836"/>
    </location>
</feature>
<accession>A0AAP9R2E9</accession>
<evidence type="ECO:0000259" key="12">
    <source>
        <dbReference type="Pfam" id="PF13954"/>
    </source>
</evidence>
<feature type="domain" description="PapC N-terminal" evidence="12">
    <location>
        <begin position="54"/>
        <end position="198"/>
    </location>
</feature>
<dbReference type="Gene3D" id="2.60.40.2610">
    <property type="entry name" value="Outer membrane usher protein FimD, plug domain"/>
    <property type="match status" value="1"/>
</dbReference>
<evidence type="ECO:0000256" key="5">
    <source>
        <dbReference type="ARBA" id="ARBA00022692"/>
    </source>
</evidence>
<dbReference type="InterPro" id="IPR025885">
    <property type="entry name" value="PapC_N"/>
</dbReference>
<feature type="chain" id="PRO_5042833904" evidence="10">
    <location>
        <begin position="27"/>
        <end position="880"/>
    </location>
</feature>
<keyword evidence="9" id="KW-1029">Fimbrium biogenesis</keyword>
<dbReference type="SUPFAM" id="SSF141729">
    <property type="entry name" value="FimD N-terminal domain-like"/>
    <property type="match status" value="1"/>
</dbReference>
<evidence type="ECO:0000313" key="14">
    <source>
        <dbReference type="Proteomes" id="UP000514462"/>
    </source>
</evidence>
<evidence type="ECO:0000313" key="13">
    <source>
        <dbReference type="EMBL" id="QMR42824.1"/>
    </source>
</evidence>
<dbReference type="PROSITE" id="PS01151">
    <property type="entry name" value="FIMBRIAL_USHER"/>
    <property type="match status" value="1"/>
</dbReference>
<keyword evidence="5 9" id="KW-0812">Transmembrane</keyword>